<evidence type="ECO:0000313" key="3">
    <source>
        <dbReference type="Proteomes" id="UP001187682"/>
    </source>
</evidence>
<evidence type="ECO:0000313" key="2">
    <source>
        <dbReference type="EMBL" id="SPO01979.1"/>
    </source>
</evidence>
<dbReference type="SUPFAM" id="SSF48452">
    <property type="entry name" value="TPR-like"/>
    <property type="match status" value="1"/>
</dbReference>
<sequence>MDFFKRSISWWMEGHASLALGNLAMIIYKLGCVAFEQGSLSEAAKYFRQSLEISRLYPALPMEQARTCFMLSEALQKGAEPAEPEEASKTDQDVTSLTEAFFKSSRKSEGKPPFLRGSDFNIYITAKYQ</sequence>
<accession>A0AAE8SV42</accession>
<dbReference type="PROSITE" id="PS50005">
    <property type="entry name" value="TPR"/>
    <property type="match status" value="1"/>
</dbReference>
<dbReference type="EMBL" id="ONZQ02000005">
    <property type="protein sequence ID" value="SPO01979.1"/>
    <property type="molecule type" value="Genomic_DNA"/>
</dbReference>
<feature type="repeat" description="TPR" evidence="1">
    <location>
        <begin position="24"/>
        <end position="57"/>
    </location>
</feature>
<reference evidence="2" key="1">
    <citation type="submission" date="2018-03" db="EMBL/GenBank/DDBJ databases">
        <authorList>
            <person name="Guldener U."/>
        </authorList>
    </citation>
    <scope>NUCLEOTIDE SEQUENCE</scope>
</reference>
<keyword evidence="3" id="KW-1185">Reference proteome</keyword>
<name>A0AAE8SV42_9PEZI</name>
<organism evidence="2 3">
    <name type="scientific">Cephalotrichum gorgonifer</name>
    <dbReference type="NCBI Taxonomy" id="2041049"/>
    <lineage>
        <taxon>Eukaryota</taxon>
        <taxon>Fungi</taxon>
        <taxon>Dikarya</taxon>
        <taxon>Ascomycota</taxon>
        <taxon>Pezizomycotina</taxon>
        <taxon>Sordariomycetes</taxon>
        <taxon>Hypocreomycetidae</taxon>
        <taxon>Microascales</taxon>
        <taxon>Microascaceae</taxon>
        <taxon>Cephalotrichum</taxon>
    </lineage>
</organism>
<protein>
    <submittedName>
        <fullName evidence="2">Uncharacterized protein</fullName>
    </submittedName>
</protein>
<dbReference type="Proteomes" id="UP001187682">
    <property type="component" value="Unassembled WGS sequence"/>
</dbReference>
<gene>
    <name evidence="2" type="ORF">DNG_04652</name>
</gene>
<dbReference type="InterPro" id="IPR011990">
    <property type="entry name" value="TPR-like_helical_dom_sf"/>
</dbReference>
<dbReference type="Gene3D" id="1.25.40.10">
    <property type="entry name" value="Tetratricopeptide repeat domain"/>
    <property type="match status" value="1"/>
</dbReference>
<comment type="caution">
    <text evidence="2">The sequence shown here is derived from an EMBL/GenBank/DDBJ whole genome shotgun (WGS) entry which is preliminary data.</text>
</comment>
<proteinExistence type="predicted"/>
<dbReference type="AlphaFoldDB" id="A0AAE8SV42"/>
<dbReference type="InterPro" id="IPR019734">
    <property type="entry name" value="TPR_rpt"/>
</dbReference>
<keyword evidence="1" id="KW-0802">TPR repeat</keyword>
<evidence type="ECO:0000256" key="1">
    <source>
        <dbReference type="PROSITE-ProRule" id="PRU00339"/>
    </source>
</evidence>